<dbReference type="InterPro" id="IPR002068">
    <property type="entry name" value="A-crystallin/Hsp20_dom"/>
</dbReference>
<dbReference type="InterPro" id="IPR031107">
    <property type="entry name" value="Small_HSP"/>
</dbReference>
<dbReference type="NCBIfam" id="NF042420">
    <property type="entry name" value="Hsp18_Clos"/>
    <property type="match status" value="1"/>
</dbReference>
<dbReference type="RefSeq" id="WP_161821326.1">
    <property type="nucleotide sequence ID" value="NZ_LSRS01000002.1"/>
</dbReference>
<accession>A0A9D2WRU2</accession>
<protein>
    <submittedName>
        <fullName evidence="4">18 kDa heat shock protein</fullName>
    </submittedName>
</protein>
<name>A0A9D2WRU2_9FIRM</name>
<keyword evidence="5" id="KW-1185">Reference proteome</keyword>
<comment type="caution">
    <text evidence="4">The sequence shown here is derived from an EMBL/GenBank/DDBJ whole genome shotgun (WGS) entry which is preliminary data.</text>
</comment>
<dbReference type="PANTHER" id="PTHR11527">
    <property type="entry name" value="HEAT-SHOCK PROTEIN 20 FAMILY MEMBER"/>
    <property type="match status" value="1"/>
</dbReference>
<dbReference type="CDD" id="cd06471">
    <property type="entry name" value="ACD_LpsHSP_like"/>
    <property type="match status" value="1"/>
</dbReference>
<dbReference type="Proteomes" id="UP000798488">
    <property type="component" value="Unassembled WGS sequence"/>
</dbReference>
<dbReference type="InterPro" id="IPR008978">
    <property type="entry name" value="HSP20-like_chaperone"/>
</dbReference>
<organism evidence="4 5">
    <name type="scientific">Sporotomaculum syntrophicum</name>
    <dbReference type="NCBI Taxonomy" id="182264"/>
    <lineage>
        <taxon>Bacteria</taxon>
        <taxon>Bacillati</taxon>
        <taxon>Bacillota</taxon>
        <taxon>Clostridia</taxon>
        <taxon>Eubacteriales</taxon>
        <taxon>Desulfallaceae</taxon>
        <taxon>Sporotomaculum</taxon>
    </lineage>
</organism>
<comment type="similarity">
    <text evidence="1 2">Belongs to the small heat shock protein (HSP20) family.</text>
</comment>
<evidence type="ECO:0000259" key="3">
    <source>
        <dbReference type="PROSITE" id="PS01031"/>
    </source>
</evidence>
<sequence length="144" mass="16825">MFNIVPFKRGLLRRGEDFFDHFFDSDFFAPVPFEKFGFGFKVDIKENENAYLVEADLPGVNKDSINIEFENNYLTVSATREDTTEEKTENYVRKERKYGELKRTFYVDDVDEEKIKASFVEGVLKIELPKAKAEKAATKKIEIE</sequence>
<dbReference type="Gene3D" id="2.60.40.790">
    <property type="match status" value="1"/>
</dbReference>
<reference evidence="4" key="1">
    <citation type="submission" date="2016-02" db="EMBL/GenBank/DDBJ databases">
        <title>Draft Genome Sequence of Sporotomaculum syntrophicum Strain FB, a Syntrophic Benzoate Degrader.</title>
        <authorList>
            <person name="Nobu M.K."/>
            <person name="Narihiro T."/>
            <person name="Qiu Y.-L."/>
            <person name="Ohashi A."/>
            <person name="Liu W.-T."/>
            <person name="Yuji S."/>
        </authorList>
    </citation>
    <scope>NUCLEOTIDE SEQUENCE</scope>
    <source>
        <strain evidence="4">FB</strain>
    </source>
</reference>
<dbReference type="AlphaFoldDB" id="A0A9D2WRU2"/>
<feature type="domain" description="SHSP" evidence="3">
    <location>
        <begin position="33"/>
        <end position="144"/>
    </location>
</feature>
<evidence type="ECO:0000313" key="4">
    <source>
        <dbReference type="EMBL" id="KAF1086209.1"/>
    </source>
</evidence>
<evidence type="ECO:0000313" key="5">
    <source>
        <dbReference type="Proteomes" id="UP000798488"/>
    </source>
</evidence>
<keyword evidence="4" id="KW-0346">Stress response</keyword>
<evidence type="ECO:0000256" key="2">
    <source>
        <dbReference type="RuleBase" id="RU003616"/>
    </source>
</evidence>
<dbReference type="EMBL" id="LSRS01000002">
    <property type="protein sequence ID" value="KAF1086209.1"/>
    <property type="molecule type" value="Genomic_DNA"/>
</dbReference>
<dbReference type="SUPFAM" id="SSF49764">
    <property type="entry name" value="HSP20-like chaperones"/>
    <property type="match status" value="1"/>
</dbReference>
<dbReference type="Pfam" id="PF00011">
    <property type="entry name" value="HSP20"/>
    <property type="match status" value="1"/>
</dbReference>
<evidence type="ECO:0000256" key="1">
    <source>
        <dbReference type="PROSITE-ProRule" id="PRU00285"/>
    </source>
</evidence>
<gene>
    <name evidence="4" type="ORF">SPSYN_00950</name>
</gene>
<proteinExistence type="inferred from homology"/>
<dbReference type="InterPro" id="IPR053570">
    <property type="entry name" value="sHSP/HSP20"/>
</dbReference>
<dbReference type="PROSITE" id="PS01031">
    <property type="entry name" value="SHSP"/>
    <property type="match status" value="1"/>
</dbReference>
<dbReference type="OrthoDB" id="9811615at2"/>